<evidence type="ECO:0000313" key="3">
    <source>
        <dbReference type="Proteomes" id="UP000733611"/>
    </source>
</evidence>
<reference evidence="2" key="1">
    <citation type="journal article" date="2021" name="PeerJ">
        <title>Extensive microbial diversity within the chicken gut microbiome revealed by metagenomics and culture.</title>
        <authorList>
            <person name="Gilroy R."/>
            <person name="Ravi A."/>
            <person name="Getino M."/>
            <person name="Pursley I."/>
            <person name="Horton D.L."/>
            <person name="Alikhan N.F."/>
            <person name="Baker D."/>
            <person name="Gharbi K."/>
            <person name="Hall N."/>
            <person name="Watson M."/>
            <person name="Adriaenssens E.M."/>
            <person name="Foster-Nyarko E."/>
            <person name="Jarju S."/>
            <person name="Secka A."/>
            <person name="Antonio M."/>
            <person name="Oren A."/>
            <person name="Chaudhuri R.R."/>
            <person name="La Ragione R."/>
            <person name="Hildebrand F."/>
            <person name="Pallen M.J."/>
        </authorList>
    </citation>
    <scope>NUCLEOTIDE SEQUENCE</scope>
    <source>
        <strain evidence="2">378</strain>
    </source>
</reference>
<dbReference type="AlphaFoldDB" id="A0A948TEK5"/>
<sequence>MVEFNSLRRLRYQCHNDPHPLPAEAKISAQARLVNSHGRNGWAFTLPQGEIFIRKAQLEDAPRLRAIYDPYVTHTAVSFELQTPSLEEFLERMSARMERYPYIVVEEQGTIIGYAYASAFHEREAYAHCAEITIYLQPTRRHSGIGSTLYRVLELFLQEQHFLNLYACIAYLPEEELQAITASGADPHLTLDSVHFHAHMGYELNAYFAHSGYKFGRWYDMVWMEKMIGSHGAAPEPLLPAEVIYRAWGWS</sequence>
<dbReference type="Proteomes" id="UP000733611">
    <property type="component" value="Unassembled WGS sequence"/>
</dbReference>
<evidence type="ECO:0000259" key="1">
    <source>
        <dbReference type="PROSITE" id="PS51186"/>
    </source>
</evidence>
<dbReference type="PROSITE" id="PS51186">
    <property type="entry name" value="GNAT"/>
    <property type="match status" value="1"/>
</dbReference>
<name>A0A948TEK5_9GAMM</name>
<dbReference type="GO" id="GO:0016747">
    <property type="term" value="F:acyltransferase activity, transferring groups other than amino-acyl groups"/>
    <property type="evidence" value="ECO:0007669"/>
    <property type="project" value="InterPro"/>
</dbReference>
<dbReference type="InterPro" id="IPR000182">
    <property type="entry name" value="GNAT_dom"/>
</dbReference>
<evidence type="ECO:0000313" key="2">
    <source>
        <dbReference type="EMBL" id="MBU3843630.1"/>
    </source>
</evidence>
<proteinExistence type="predicted"/>
<dbReference type="Gene3D" id="3.40.630.30">
    <property type="match status" value="1"/>
</dbReference>
<protein>
    <submittedName>
        <fullName evidence="2">GNAT family N-acetyltransferase</fullName>
    </submittedName>
</protein>
<reference evidence="2" key="2">
    <citation type="submission" date="2021-04" db="EMBL/GenBank/DDBJ databases">
        <authorList>
            <person name="Gilroy R."/>
        </authorList>
    </citation>
    <scope>NUCLEOTIDE SEQUENCE</scope>
    <source>
        <strain evidence="2">378</strain>
    </source>
</reference>
<accession>A0A948TEK5</accession>
<dbReference type="InterPro" id="IPR016181">
    <property type="entry name" value="Acyl_CoA_acyltransferase"/>
</dbReference>
<dbReference type="Pfam" id="PF13420">
    <property type="entry name" value="Acetyltransf_4"/>
    <property type="match status" value="1"/>
</dbReference>
<feature type="domain" description="N-acetyltransferase" evidence="1">
    <location>
        <begin position="51"/>
        <end position="229"/>
    </location>
</feature>
<dbReference type="EMBL" id="JAHLFE010000036">
    <property type="protein sequence ID" value="MBU3843630.1"/>
    <property type="molecule type" value="Genomic_DNA"/>
</dbReference>
<comment type="caution">
    <text evidence="2">The sequence shown here is derived from an EMBL/GenBank/DDBJ whole genome shotgun (WGS) entry which is preliminary data.</text>
</comment>
<gene>
    <name evidence="2" type="ORF">H9847_01970</name>
</gene>
<dbReference type="SUPFAM" id="SSF55729">
    <property type="entry name" value="Acyl-CoA N-acyltransferases (Nat)"/>
    <property type="match status" value="1"/>
</dbReference>
<organism evidence="2 3">
    <name type="scientific">Candidatus Anaerobiospirillum pullicola</name>
    <dbReference type="NCBI Taxonomy" id="2838451"/>
    <lineage>
        <taxon>Bacteria</taxon>
        <taxon>Pseudomonadati</taxon>
        <taxon>Pseudomonadota</taxon>
        <taxon>Gammaproteobacteria</taxon>
        <taxon>Aeromonadales</taxon>
        <taxon>Succinivibrionaceae</taxon>
        <taxon>Anaerobiospirillum</taxon>
    </lineage>
</organism>